<feature type="binding site" evidence="2">
    <location>
        <begin position="186"/>
        <end position="188"/>
    </location>
    <ligand>
        <name>substrate</name>
    </ligand>
</feature>
<feature type="binding site" evidence="2">
    <location>
        <position position="61"/>
    </location>
    <ligand>
        <name>substrate</name>
    </ligand>
</feature>
<feature type="binding site" evidence="2">
    <location>
        <position position="17"/>
    </location>
    <ligand>
        <name>substrate</name>
    </ligand>
</feature>
<dbReference type="CDD" id="cd00475">
    <property type="entry name" value="Cis_IPPS"/>
    <property type="match status" value="1"/>
</dbReference>
<keyword evidence="2" id="KW-0460">Magnesium</keyword>
<evidence type="ECO:0000313" key="3">
    <source>
        <dbReference type="EMBL" id="MBB6013015.1"/>
    </source>
</evidence>
<dbReference type="InterPro" id="IPR001441">
    <property type="entry name" value="UPP_synth-like"/>
</dbReference>
<comment type="caution">
    <text evidence="3">The sequence shown here is derived from an EMBL/GenBank/DDBJ whole genome shotgun (WGS) entry which is preliminary data.</text>
</comment>
<dbReference type="Pfam" id="PF01255">
    <property type="entry name" value="Prenyltransf"/>
    <property type="match status" value="1"/>
</dbReference>
<comment type="function">
    <text evidence="2">Catalyzes the condensation of isopentenyl diphosphate (IPP) with allylic pyrophosphates generating different type of terpenoids.</text>
</comment>
<feature type="active site" evidence="2">
    <location>
        <position position="12"/>
    </location>
</feature>
<sequence length="244" mass="27194">MTSPTHVAIIMDGNGRWAKSRGLPRVAGHRAGVEALRNLVRAMPDFGISVLTVYAFSSENWSRPKSEVTDLMGLLKLFIRRDLAELHRNGVRVRIIGDRATLQPDIGGLLEEAENLTRENTNLTLVIAFNYGSRDEIVRAARKLAEAAVRGEILPQQIEMDDITRSLDTADIPDPDLVIRTSGELRLSNFLLWQAAYSELVFVPCYWPDFGSDHLAEALRDYAGRERRFGGLSPEEAVAPAIVR</sequence>
<comment type="similarity">
    <text evidence="2">Belongs to the UPP synthase family.</text>
</comment>
<dbReference type="GO" id="GO:0000287">
    <property type="term" value="F:magnesium ion binding"/>
    <property type="evidence" value="ECO:0007669"/>
    <property type="project" value="UniProtKB-UniRule"/>
</dbReference>
<dbReference type="GO" id="GO:0005829">
    <property type="term" value="C:cytosol"/>
    <property type="evidence" value="ECO:0007669"/>
    <property type="project" value="TreeGrafter"/>
</dbReference>
<feature type="binding site" evidence="2">
    <location>
        <position position="12"/>
    </location>
    <ligand>
        <name>Mg(2+)</name>
        <dbReference type="ChEBI" id="CHEBI:18420"/>
    </ligand>
</feature>
<dbReference type="FunFam" id="3.40.1180.10:FF:000001">
    <property type="entry name" value="(2E,6E)-farnesyl-diphosphate-specific ditrans,polycis-undecaprenyl-diphosphate synthase"/>
    <property type="match status" value="1"/>
</dbReference>
<dbReference type="PANTHER" id="PTHR10291:SF0">
    <property type="entry name" value="DEHYDRODOLICHYL DIPHOSPHATE SYNTHASE 2"/>
    <property type="match status" value="1"/>
</dbReference>
<dbReference type="HAMAP" id="MF_01139">
    <property type="entry name" value="ISPT"/>
    <property type="match status" value="1"/>
</dbReference>
<dbReference type="NCBIfam" id="TIGR00055">
    <property type="entry name" value="uppS"/>
    <property type="match status" value="1"/>
</dbReference>
<evidence type="ECO:0000313" key="4">
    <source>
        <dbReference type="Proteomes" id="UP000533306"/>
    </source>
</evidence>
<dbReference type="NCBIfam" id="NF011405">
    <property type="entry name" value="PRK14830.1"/>
    <property type="match status" value="1"/>
</dbReference>
<comment type="subunit">
    <text evidence="2">Homodimer.</text>
</comment>
<feature type="binding site" evidence="2">
    <location>
        <position position="25"/>
    </location>
    <ligand>
        <name>substrate</name>
    </ligand>
</feature>
<dbReference type="AlphaFoldDB" id="A0A7W9S341"/>
<feature type="binding site" evidence="2">
    <location>
        <position position="180"/>
    </location>
    <ligand>
        <name>substrate</name>
    </ligand>
</feature>
<dbReference type="SUPFAM" id="SSF64005">
    <property type="entry name" value="Undecaprenyl diphosphate synthase"/>
    <property type="match status" value="1"/>
</dbReference>
<feature type="active site" description="Proton acceptor" evidence="2">
    <location>
        <position position="60"/>
    </location>
</feature>
<comment type="cofactor">
    <cofactor evidence="2">
        <name>Mg(2+)</name>
        <dbReference type="ChEBI" id="CHEBI:18420"/>
    </cofactor>
    <text evidence="2">Binds 2 magnesium ions per subunit.</text>
</comment>
<name>A0A7W9S341_9HYPH</name>
<evidence type="ECO:0000256" key="2">
    <source>
        <dbReference type="HAMAP-Rule" id="MF_01139"/>
    </source>
</evidence>
<protein>
    <recommendedName>
        <fullName evidence="2">Isoprenyl transferase</fullName>
        <ecNumber evidence="2">2.5.1.-</ecNumber>
    </recommendedName>
</protein>
<feature type="binding site" evidence="2">
    <location>
        <position position="29"/>
    </location>
    <ligand>
        <name>substrate</name>
    </ligand>
</feature>
<organism evidence="3 4">
    <name type="scientific">Aquamicrobium lusatiense</name>
    <dbReference type="NCBI Taxonomy" id="89772"/>
    <lineage>
        <taxon>Bacteria</taxon>
        <taxon>Pseudomonadati</taxon>
        <taxon>Pseudomonadota</taxon>
        <taxon>Alphaproteobacteria</taxon>
        <taxon>Hyphomicrobiales</taxon>
        <taxon>Phyllobacteriaceae</taxon>
        <taxon>Aquamicrobium</taxon>
    </lineage>
</organism>
<reference evidence="3 4" key="1">
    <citation type="submission" date="2020-08" db="EMBL/GenBank/DDBJ databases">
        <title>Genomic Encyclopedia of Type Strains, Phase IV (KMG-IV): sequencing the most valuable type-strain genomes for metagenomic binning, comparative biology and taxonomic classification.</title>
        <authorList>
            <person name="Goeker M."/>
        </authorList>
    </citation>
    <scope>NUCLEOTIDE SEQUENCE [LARGE SCALE GENOMIC DNA]</scope>
    <source>
        <strain evidence="3 4">DSM 11099</strain>
    </source>
</reference>
<evidence type="ECO:0000256" key="1">
    <source>
        <dbReference type="ARBA" id="ARBA00022679"/>
    </source>
</evidence>
<dbReference type="Proteomes" id="UP000533306">
    <property type="component" value="Unassembled WGS sequence"/>
</dbReference>
<dbReference type="GO" id="GO:0008834">
    <property type="term" value="F:ditrans,polycis-undecaprenyl-diphosphate synthase [(2E,6E)-farnesyl-diphosphate specific] activity"/>
    <property type="evidence" value="ECO:0007669"/>
    <property type="project" value="TreeGrafter"/>
</dbReference>
<feature type="binding site" evidence="2">
    <location>
        <position position="63"/>
    </location>
    <ligand>
        <name>substrate</name>
    </ligand>
</feature>
<keyword evidence="4" id="KW-1185">Reference proteome</keyword>
<dbReference type="RefSeq" id="WP_183830276.1">
    <property type="nucleotide sequence ID" value="NZ_JACHEU010000001.1"/>
</dbReference>
<keyword evidence="2" id="KW-0479">Metal-binding</keyword>
<gene>
    <name evidence="3" type="ORF">HNR59_002360</name>
</gene>
<dbReference type="EMBL" id="JACHEU010000001">
    <property type="protein sequence ID" value="MBB6013015.1"/>
    <property type="molecule type" value="Genomic_DNA"/>
</dbReference>
<dbReference type="EC" id="2.5.1.-" evidence="2"/>
<feature type="binding site" evidence="2">
    <location>
        <begin position="57"/>
        <end position="59"/>
    </location>
    <ligand>
        <name>substrate</name>
    </ligand>
</feature>
<accession>A0A7W9S341</accession>
<proteinExistence type="inferred from homology"/>
<dbReference type="InterPro" id="IPR036424">
    <property type="entry name" value="UPP_synth-like_sf"/>
</dbReference>
<dbReference type="PANTHER" id="PTHR10291">
    <property type="entry name" value="DEHYDRODOLICHYL DIPHOSPHATE SYNTHASE FAMILY MEMBER"/>
    <property type="match status" value="1"/>
</dbReference>
<dbReference type="PROSITE" id="PS01066">
    <property type="entry name" value="UPP_SYNTHASE"/>
    <property type="match status" value="1"/>
</dbReference>
<feature type="binding site" evidence="2">
    <location>
        <begin position="13"/>
        <end position="16"/>
    </location>
    <ligand>
        <name>substrate</name>
    </ligand>
</feature>
<keyword evidence="1 2" id="KW-0808">Transferase</keyword>
<dbReference type="Gene3D" id="3.40.1180.10">
    <property type="entry name" value="Decaprenyl diphosphate synthase-like"/>
    <property type="match status" value="1"/>
</dbReference>
<dbReference type="InterPro" id="IPR018520">
    <property type="entry name" value="UPP_synth-like_CS"/>
</dbReference>
<dbReference type="NCBIfam" id="NF011408">
    <property type="entry name" value="PRK14834.1"/>
    <property type="match status" value="1"/>
</dbReference>
<dbReference type="GO" id="GO:0016094">
    <property type="term" value="P:polyprenol biosynthetic process"/>
    <property type="evidence" value="ECO:0007669"/>
    <property type="project" value="TreeGrafter"/>
</dbReference>
<feature type="binding site" evidence="2">
    <location>
        <position position="199"/>
    </location>
    <ligand>
        <name>Mg(2+)</name>
        <dbReference type="ChEBI" id="CHEBI:18420"/>
    </ligand>
</feature>